<dbReference type="SMART" id="SM00825">
    <property type="entry name" value="PKS_KS"/>
    <property type="match status" value="1"/>
</dbReference>
<dbReference type="PANTHER" id="PTHR11712">
    <property type="entry name" value="POLYKETIDE SYNTHASE-RELATED"/>
    <property type="match status" value="1"/>
</dbReference>
<dbReference type="EMBL" id="CP127294">
    <property type="protein sequence ID" value="WIX82775.1"/>
    <property type="molecule type" value="Genomic_DNA"/>
</dbReference>
<dbReference type="GO" id="GO:0004315">
    <property type="term" value="F:3-oxoacyl-[acyl-carrier-protein] synthase activity"/>
    <property type="evidence" value="ECO:0007669"/>
    <property type="project" value="InterPro"/>
</dbReference>
<proteinExistence type="inferred from homology"/>
<dbReference type="PROSITE" id="PS00606">
    <property type="entry name" value="KS3_1"/>
    <property type="match status" value="1"/>
</dbReference>
<gene>
    <name evidence="5" type="ORF">QRX50_19340</name>
</gene>
<dbReference type="Pfam" id="PF00109">
    <property type="entry name" value="ketoacyl-synt"/>
    <property type="match status" value="1"/>
</dbReference>
<dbReference type="PANTHER" id="PTHR11712:SF336">
    <property type="entry name" value="3-OXOACYL-[ACYL-CARRIER-PROTEIN] SYNTHASE, MITOCHONDRIAL"/>
    <property type="match status" value="1"/>
</dbReference>
<sequence>MKPALNRRVAVTGIGVVSPAGIGVKEFWAGLSRPAAAANVRRLGGFDPRRWMSHRVARTADLATQMAVAAADEALADAGLLTGEIEPTVAVLDTERAAVSLGTGIGGVSTLESQATVLAAHGERKVSPHTVPMTMPNAGAAALSIRYGFQGSASVITTACAAGTDAIAAGAKLIASGAADLVLAGGSDSSLTPVCVAGFKNMRALSRSGISRPFDVDRDGLAASEAAGILVLEPLELALERGASIYLTIDGTASTADAYHVTAPAPNGAGAERCMRMAIEDAGYTPRDITHINAHGTSTALNDAAEAHAIRRVFGAARPLVTSIKGATGHSFGSAGAVEAVAVALTMAHELIPPTLGLSTQDPALDIDVAREPTPWTPGPVLSNSFGFGGHNGSLVFSPVA</sequence>
<evidence type="ECO:0000256" key="3">
    <source>
        <dbReference type="RuleBase" id="RU003694"/>
    </source>
</evidence>
<dbReference type="CDD" id="cd00834">
    <property type="entry name" value="KAS_I_II"/>
    <property type="match status" value="1"/>
</dbReference>
<comment type="similarity">
    <text evidence="1 3">Belongs to the thiolase-like superfamily. Beta-ketoacyl-ACP synthases family.</text>
</comment>
<dbReference type="PROSITE" id="PS52004">
    <property type="entry name" value="KS3_2"/>
    <property type="match status" value="1"/>
</dbReference>
<dbReference type="GO" id="GO:0006633">
    <property type="term" value="P:fatty acid biosynthetic process"/>
    <property type="evidence" value="ECO:0007669"/>
    <property type="project" value="InterPro"/>
</dbReference>
<keyword evidence="2 3" id="KW-0808">Transferase</keyword>
<evidence type="ECO:0000313" key="5">
    <source>
        <dbReference type="EMBL" id="WIX82775.1"/>
    </source>
</evidence>
<organism evidence="5 6">
    <name type="scientific">Amycolatopsis carbonis</name>
    <dbReference type="NCBI Taxonomy" id="715471"/>
    <lineage>
        <taxon>Bacteria</taxon>
        <taxon>Bacillati</taxon>
        <taxon>Actinomycetota</taxon>
        <taxon>Actinomycetes</taxon>
        <taxon>Pseudonocardiales</taxon>
        <taxon>Pseudonocardiaceae</taxon>
        <taxon>Amycolatopsis</taxon>
    </lineage>
</organism>
<dbReference type="InterPro" id="IPR014031">
    <property type="entry name" value="Ketoacyl_synth_C"/>
</dbReference>
<dbReference type="InterPro" id="IPR020841">
    <property type="entry name" value="PKS_Beta-ketoAc_synthase_dom"/>
</dbReference>
<evidence type="ECO:0000256" key="1">
    <source>
        <dbReference type="ARBA" id="ARBA00008467"/>
    </source>
</evidence>
<accession>A0A9Y2ILY8</accession>
<dbReference type="AlphaFoldDB" id="A0A9Y2ILY8"/>
<protein>
    <submittedName>
        <fullName evidence="5">Beta-ketoacyl-[acyl-carrier-protein] synthase family protein</fullName>
        <ecNumber evidence="5">2.3.1.-</ecNumber>
    </submittedName>
</protein>
<name>A0A9Y2ILY8_9PSEU</name>
<dbReference type="InterPro" id="IPR018201">
    <property type="entry name" value="Ketoacyl_synth_AS"/>
</dbReference>
<dbReference type="InterPro" id="IPR000794">
    <property type="entry name" value="Beta-ketoacyl_synthase"/>
</dbReference>
<evidence type="ECO:0000256" key="2">
    <source>
        <dbReference type="ARBA" id="ARBA00022679"/>
    </source>
</evidence>
<reference evidence="5 6" key="1">
    <citation type="submission" date="2023-06" db="EMBL/GenBank/DDBJ databases">
        <authorList>
            <person name="Oyuntsetseg B."/>
            <person name="Kim S.B."/>
        </authorList>
    </citation>
    <scope>NUCLEOTIDE SEQUENCE [LARGE SCALE GENOMIC DNA]</scope>
    <source>
        <strain evidence="5 6">2-15</strain>
    </source>
</reference>
<keyword evidence="6" id="KW-1185">Reference proteome</keyword>
<dbReference type="SUPFAM" id="SSF53901">
    <property type="entry name" value="Thiolase-like"/>
    <property type="match status" value="2"/>
</dbReference>
<evidence type="ECO:0000313" key="6">
    <source>
        <dbReference type="Proteomes" id="UP001236014"/>
    </source>
</evidence>
<dbReference type="Proteomes" id="UP001236014">
    <property type="component" value="Chromosome"/>
</dbReference>
<dbReference type="KEGG" id="acab:QRX50_19340"/>
<dbReference type="Gene3D" id="3.40.47.10">
    <property type="match status" value="1"/>
</dbReference>
<dbReference type="Pfam" id="PF02801">
    <property type="entry name" value="Ketoacyl-synt_C"/>
    <property type="match status" value="1"/>
</dbReference>
<dbReference type="InterPro" id="IPR016039">
    <property type="entry name" value="Thiolase-like"/>
</dbReference>
<keyword evidence="5" id="KW-0012">Acyltransferase</keyword>
<dbReference type="RefSeq" id="WP_285973340.1">
    <property type="nucleotide sequence ID" value="NZ_CP127294.1"/>
</dbReference>
<evidence type="ECO:0000259" key="4">
    <source>
        <dbReference type="PROSITE" id="PS52004"/>
    </source>
</evidence>
<dbReference type="EC" id="2.3.1.-" evidence="5"/>
<feature type="domain" description="Ketosynthase family 3 (KS3)" evidence="4">
    <location>
        <begin position="6"/>
        <end position="399"/>
    </location>
</feature>
<dbReference type="InterPro" id="IPR014030">
    <property type="entry name" value="Ketoacyl_synth_N"/>
</dbReference>